<evidence type="ECO:0000256" key="2">
    <source>
        <dbReference type="RuleBase" id="RU003476"/>
    </source>
</evidence>
<evidence type="ECO:0000313" key="5">
    <source>
        <dbReference type="Proteomes" id="UP000799421"/>
    </source>
</evidence>
<dbReference type="Gene3D" id="3.90.79.10">
    <property type="entry name" value="Nucleoside Triphosphate Pyrophosphohydrolase"/>
    <property type="match status" value="1"/>
</dbReference>
<dbReference type="PANTHER" id="PTHR11839">
    <property type="entry name" value="UDP/ADP-SUGAR PYROPHOSPHATASE"/>
    <property type="match status" value="1"/>
</dbReference>
<dbReference type="PANTHER" id="PTHR11839:SF26">
    <property type="entry name" value="ADP-RIBOSE DIPHOSPHATASE"/>
    <property type="match status" value="1"/>
</dbReference>
<accession>A0A6A7C3F3</accession>
<dbReference type="InterPro" id="IPR015797">
    <property type="entry name" value="NUDIX_hydrolase-like_dom_sf"/>
</dbReference>
<dbReference type="PROSITE" id="PS51462">
    <property type="entry name" value="NUDIX"/>
    <property type="match status" value="1"/>
</dbReference>
<dbReference type="FunFam" id="3.90.79.10:FF:000016">
    <property type="entry name" value="ADP-sugar pyrophosphatase isoform X1"/>
    <property type="match status" value="1"/>
</dbReference>
<dbReference type="SUPFAM" id="SSF55811">
    <property type="entry name" value="Nudix"/>
    <property type="match status" value="1"/>
</dbReference>
<dbReference type="OrthoDB" id="10249920at2759"/>
<dbReference type="Pfam" id="PF00293">
    <property type="entry name" value="NUDIX"/>
    <property type="match status" value="1"/>
</dbReference>
<dbReference type="EMBL" id="MU005968">
    <property type="protein sequence ID" value="KAF2862116.1"/>
    <property type="molecule type" value="Genomic_DNA"/>
</dbReference>
<dbReference type="GO" id="GO:0019693">
    <property type="term" value="P:ribose phosphate metabolic process"/>
    <property type="evidence" value="ECO:0007669"/>
    <property type="project" value="TreeGrafter"/>
</dbReference>
<dbReference type="PROSITE" id="PS00893">
    <property type="entry name" value="NUDIX_BOX"/>
    <property type="match status" value="1"/>
</dbReference>
<dbReference type="InterPro" id="IPR000086">
    <property type="entry name" value="NUDIX_hydrolase_dom"/>
</dbReference>
<reference evidence="4" key="1">
    <citation type="journal article" date="2020" name="Stud. Mycol.">
        <title>101 Dothideomycetes genomes: a test case for predicting lifestyles and emergence of pathogens.</title>
        <authorList>
            <person name="Haridas S."/>
            <person name="Albert R."/>
            <person name="Binder M."/>
            <person name="Bloem J."/>
            <person name="Labutti K."/>
            <person name="Salamov A."/>
            <person name="Andreopoulos B."/>
            <person name="Baker S."/>
            <person name="Barry K."/>
            <person name="Bills G."/>
            <person name="Bluhm B."/>
            <person name="Cannon C."/>
            <person name="Castanera R."/>
            <person name="Culley D."/>
            <person name="Daum C."/>
            <person name="Ezra D."/>
            <person name="Gonzalez J."/>
            <person name="Henrissat B."/>
            <person name="Kuo A."/>
            <person name="Liang C."/>
            <person name="Lipzen A."/>
            <person name="Lutzoni F."/>
            <person name="Magnuson J."/>
            <person name="Mondo S."/>
            <person name="Nolan M."/>
            <person name="Ohm R."/>
            <person name="Pangilinan J."/>
            <person name="Park H.-J."/>
            <person name="Ramirez L."/>
            <person name="Alfaro M."/>
            <person name="Sun H."/>
            <person name="Tritt A."/>
            <person name="Yoshinaga Y."/>
            <person name="Zwiers L.-H."/>
            <person name="Turgeon B."/>
            <person name="Goodwin S."/>
            <person name="Spatafora J."/>
            <person name="Crous P."/>
            <person name="Grigoriev I."/>
        </authorList>
    </citation>
    <scope>NUCLEOTIDE SEQUENCE</scope>
    <source>
        <strain evidence="4">CBS 480.64</strain>
    </source>
</reference>
<keyword evidence="5" id="KW-1185">Reference proteome</keyword>
<dbReference type="InterPro" id="IPR020084">
    <property type="entry name" value="NUDIX_hydrolase_CS"/>
</dbReference>
<dbReference type="CDD" id="cd18888">
    <property type="entry name" value="NUDIX_ADPRase_Nudt5"/>
    <property type="match status" value="1"/>
</dbReference>
<dbReference type="Proteomes" id="UP000799421">
    <property type="component" value="Unassembled WGS sequence"/>
</dbReference>
<dbReference type="PRINTS" id="PR00502">
    <property type="entry name" value="NUDIXFAMILY"/>
</dbReference>
<dbReference type="GO" id="GO:0006753">
    <property type="term" value="P:nucleoside phosphate metabolic process"/>
    <property type="evidence" value="ECO:0007669"/>
    <property type="project" value="TreeGrafter"/>
</dbReference>
<dbReference type="AlphaFoldDB" id="A0A6A7C3F3"/>
<dbReference type="GO" id="GO:0047631">
    <property type="term" value="F:ADP-ribose diphosphatase activity"/>
    <property type="evidence" value="ECO:0007669"/>
    <property type="project" value="TreeGrafter"/>
</dbReference>
<comment type="similarity">
    <text evidence="2">Belongs to the Nudix hydrolase family.</text>
</comment>
<dbReference type="InterPro" id="IPR020476">
    <property type="entry name" value="Nudix_hydrolase"/>
</dbReference>
<evidence type="ECO:0000259" key="3">
    <source>
        <dbReference type="PROSITE" id="PS51462"/>
    </source>
</evidence>
<evidence type="ECO:0000313" key="4">
    <source>
        <dbReference type="EMBL" id="KAF2862116.1"/>
    </source>
</evidence>
<feature type="domain" description="Nudix hydrolase" evidence="3">
    <location>
        <begin position="95"/>
        <end position="235"/>
    </location>
</feature>
<protein>
    <recommendedName>
        <fullName evidence="3">Nudix hydrolase domain-containing protein</fullName>
    </recommendedName>
</protein>
<keyword evidence="1 2" id="KW-0378">Hydrolase</keyword>
<dbReference type="GO" id="GO:0005634">
    <property type="term" value="C:nucleus"/>
    <property type="evidence" value="ECO:0007669"/>
    <property type="project" value="TreeGrafter"/>
</dbReference>
<proteinExistence type="inferred from homology"/>
<name>A0A6A7C3F3_9PEZI</name>
<sequence length="250" mass="27989">MVSAHPLSLYTSRPLHVISLNPFSPWNLKRQGLPIYAHFCSWTKPKMSQVPRIDKVSALSPHEAKWTELRKIEWTDQSGQPRVWEAAARKTRGSTGVDAVTIAPIIRHPSRPVSTLIILQYRPPVGATCVEFPAGLIDEGETAQQAAIRELKEETGYEGKVIDHTPTLVSDPGLTTANLQCVTIEVQLKESDAEPEQHLDDGEFIERRIVPVTELYDTLQALASDKDKIIDARRLFHWALGLKWSSTLLS</sequence>
<gene>
    <name evidence="4" type="ORF">K470DRAFT_256384</name>
</gene>
<organism evidence="4 5">
    <name type="scientific">Piedraia hortae CBS 480.64</name>
    <dbReference type="NCBI Taxonomy" id="1314780"/>
    <lineage>
        <taxon>Eukaryota</taxon>
        <taxon>Fungi</taxon>
        <taxon>Dikarya</taxon>
        <taxon>Ascomycota</taxon>
        <taxon>Pezizomycotina</taxon>
        <taxon>Dothideomycetes</taxon>
        <taxon>Dothideomycetidae</taxon>
        <taxon>Capnodiales</taxon>
        <taxon>Piedraiaceae</taxon>
        <taxon>Piedraia</taxon>
    </lineage>
</organism>
<evidence type="ECO:0000256" key="1">
    <source>
        <dbReference type="ARBA" id="ARBA00022801"/>
    </source>
</evidence>